<protein>
    <submittedName>
        <fullName evidence="1">Uncharacterized protein</fullName>
    </submittedName>
</protein>
<dbReference type="AlphaFoldDB" id="A0A1W2ADI4"/>
<proteinExistence type="predicted"/>
<dbReference type="EMBL" id="FWXR01000004">
    <property type="protein sequence ID" value="SMC58308.1"/>
    <property type="molecule type" value="Genomic_DNA"/>
</dbReference>
<reference evidence="1 2" key="1">
    <citation type="submission" date="2017-04" db="EMBL/GenBank/DDBJ databases">
        <authorList>
            <person name="Afonso C.L."/>
            <person name="Miller P.J."/>
            <person name="Scott M.A."/>
            <person name="Spackman E."/>
            <person name="Goraichik I."/>
            <person name="Dimitrov K.M."/>
            <person name="Suarez D.L."/>
            <person name="Swayne D.E."/>
        </authorList>
    </citation>
    <scope>NUCLEOTIDE SEQUENCE [LARGE SCALE GENOMIC DNA]</scope>
    <source>
        <strain evidence="1 2">CGMCC 1.10972</strain>
    </source>
</reference>
<dbReference type="PROSITE" id="PS51257">
    <property type="entry name" value="PROKAR_LIPOPROTEIN"/>
    <property type="match status" value="1"/>
</dbReference>
<evidence type="ECO:0000313" key="1">
    <source>
        <dbReference type="EMBL" id="SMC58308.1"/>
    </source>
</evidence>
<organism evidence="1 2">
    <name type="scientific">Fulvimarina manganoxydans</name>
    <dbReference type="NCBI Taxonomy" id="937218"/>
    <lineage>
        <taxon>Bacteria</taxon>
        <taxon>Pseudomonadati</taxon>
        <taxon>Pseudomonadota</taxon>
        <taxon>Alphaproteobacteria</taxon>
        <taxon>Hyphomicrobiales</taxon>
        <taxon>Aurantimonadaceae</taxon>
        <taxon>Fulvimarina</taxon>
    </lineage>
</organism>
<accession>A0A1W2ADI4</accession>
<gene>
    <name evidence="1" type="ORF">SAMN06297251_10466</name>
</gene>
<sequence>MSLENKLIAGGFGVATQIAAACENARFEAAVRRLEAVDQSGEQAVEMLTAAFHAERRRRKEAEAALDEAYGELLMLRQMLRDLGVPA</sequence>
<evidence type="ECO:0000313" key="2">
    <source>
        <dbReference type="Proteomes" id="UP000192656"/>
    </source>
</evidence>
<dbReference type="RefSeq" id="WP_084409207.1">
    <property type="nucleotide sequence ID" value="NZ_FWXR01000004.1"/>
</dbReference>
<name>A0A1W2ADI4_9HYPH</name>
<keyword evidence="2" id="KW-1185">Reference proteome</keyword>
<dbReference type="Proteomes" id="UP000192656">
    <property type="component" value="Unassembled WGS sequence"/>
</dbReference>